<reference evidence="3" key="1">
    <citation type="journal article" date="2019" name="Int. J. Syst. Evol. Microbiol.">
        <title>The Global Catalogue of Microorganisms (GCM) 10K type strain sequencing project: providing services to taxonomists for standard genome sequencing and annotation.</title>
        <authorList>
            <consortium name="The Broad Institute Genomics Platform"/>
            <consortium name="The Broad Institute Genome Sequencing Center for Infectious Disease"/>
            <person name="Wu L."/>
            <person name="Ma J."/>
        </authorList>
    </citation>
    <scope>NUCLEOTIDE SEQUENCE [LARGE SCALE GENOMIC DNA]</scope>
    <source>
        <strain evidence="3">KCTC 42964</strain>
    </source>
</reference>
<keyword evidence="3" id="KW-1185">Reference proteome</keyword>
<dbReference type="Pfam" id="PF07509">
    <property type="entry name" value="DUF1523"/>
    <property type="match status" value="1"/>
</dbReference>
<protein>
    <submittedName>
        <fullName evidence="2">DUF1523 family protein</fullName>
    </submittedName>
</protein>
<keyword evidence="1" id="KW-1133">Transmembrane helix</keyword>
<keyword evidence="1" id="KW-0812">Transmembrane</keyword>
<evidence type="ECO:0000256" key="1">
    <source>
        <dbReference type="SAM" id="Phobius"/>
    </source>
</evidence>
<dbReference type="Proteomes" id="UP001595528">
    <property type="component" value="Unassembled WGS sequence"/>
</dbReference>
<feature type="transmembrane region" description="Helical" evidence="1">
    <location>
        <begin position="7"/>
        <end position="27"/>
    </location>
</feature>
<feature type="transmembrane region" description="Helical" evidence="1">
    <location>
        <begin position="142"/>
        <end position="162"/>
    </location>
</feature>
<dbReference type="EMBL" id="JBHRTR010000018">
    <property type="protein sequence ID" value="MFC3226908.1"/>
    <property type="molecule type" value="Genomic_DNA"/>
</dbReference>
<dbReference type="RefSeq" id="WP_379899060.1">
    <property type="nucleotide sequence ID" value="NZ_JBHRTR010000018.1"/>
</dbReference>
<gene>
    <name evidence="2" type="ORF">ACFOGJ_06690</name>
</gene>
<organism evidence="2 3">
    <name type="scientific">Marinibaculum pumilum</name>
    <dbReference type="NCBI Taxonomy" id="1766165"/>
    <lineage>
        <taxon>Bacteria</taxon>
        <taxon>Pseudomonadati</taxon>
        <taxon>Pseudomonadota</taxon>
        <taxon>Alphaproteobacteria</taxon>
        <taxon>Rhodospirillales</taxon>
        <taxon>Rhodospirillaceae</taxon>
        <taxon>Marinibaculum</taxon>
    </lineage>
</organism>
<keyword evidence="1" id="KW-0472">Membrane</keyword>
<accession>A0ABV7KX39</accession>
<comment type="caution">
    <text evidence="2">The sequence shown here is derived from an EMBL/GenBank/DDBJ whole genome shotgun (WGS) entry which is preliminary data.</text>
</comment>
<name>A0ABV7KX39_9PROT</name>
<evidence type="ECO:0000313" key="3">
    <source>
        <dbReference type="Proteomes" id="UP001595528"/>
    </source>
</evidence>
<evidence type="ECO:0000313" key="2">
    <source>
        <dbReference type="EMBL" id="MFC3226908.1"/>
    </source>
</evidence>
<dbReference type="InterPro" id="IPR011088">
    <property type="entry name" value="Phage_phiNM3_A0EWY4"/>
</dbReference>
<sequence length="172" mass="19806">MRVLRIALWVLVALFAVAFVGFLNYYLPSTEVVRVTGTDVKRMDAKKVDPAGVERTRDVRFISAMAFDGDQPITFRNEDTGWGFPFYFKFDSGDVTTRVQNILASDPQAHVAVTYYGWRVEIFDLYPNAVSLYRVDADYTPIPYTTILVLLLLAALAIFLFLRIRRWRASRY</sequence>
<proteinExistence type="predicted"/>